<organism evidence="3 4">
    <name type="scientific">Gulosibacter macacae</name>
    <dbReference type="NCBI Taxonomy" id="2488791"/>
    <lineage>
        <taxon>Bacteria</taxon>
        <taxon>Bacillati</taxon>
        <taxon>Actinomycetota</taxon>
        <taxon>Actinomycetes</taxon>
        <taxon>Micrococcales</taxon>
        <taxon>Microbacteriaceae</taxon>
        <taxon>Gulosibacter</taxon>
    </lineage>
</organism>
<comment type="caution">
    <text evidence="3">The sequence shown here is derived from an EMBL/GenBank/DDBJ whole genome shotgun (WGS) entry which is preliminary data.</text>
</comment>
<sequence length="477" mass="54347">MSRRAGPLNAVQLEVLNWVKDDCPEDVYSDWSHRVSARALHNRGLIEVRGRGEKWSAALTDDGRYYLEHGSYPDEVPTGTADDPRQATIAEPQGLSEPPPPQRSTLRKAGEGARRAKQPNKTEQFILALNAAVEHRLVVERSEEASYRRLITLAKHRGLIPDGMQITLSWPSRDELALTLEPLPEWQTRALDPIAVPGRLHNPSDVTTALSKSDTFQVTGDPRKRALRLTEALTVAAREREMSVKAVLNQPRNPNNTYRDSPRRDEIEFSIEGDSFRLWFTQDTLREPHEPTQREIMRVQRGSLFPDYDEVPAERLGLVLNGEGGTFWAGSWHDAEDHGLEEDLAQILEELRLRHDRQIENREAEQERALARREQEKKDRAVAKEKYRAQFTVDAMKSQAEKWEEADRLRRYAAAIREVAAPFEGQRQEAALEWAAQVEAEASRINPLPHAAKPPEIPEPSHSDLSPFMKSRSLYGW</sequence>
<accession>A0A3P3VVD9</accession>
<evidence type="ECO:0000256" key="2">
    <source>
        <dbReference type="SAM" id="MobiDB-lite"/>
    </source>
</evidence>
<dbReference type="EMBL" id="RQVS01000025">
    <property type="protein sequence ID" value="RRJ85586.1"/>
    <property type="molecule type" value="Genomic_DNA"/>
</dbReference>
<keyword evidence="4" id="KW-1185">Reference proteome</keyword>
<evidence type="ECO:0000256" key="1">
    <source>
        <dbReference type="SAM" id="Coils"/>
    </source>
</evidence>
<feature type="coiled-coil region" evidence="1">
    <location>
        <begin position="348"/>
        <end position="381"/>
    </location>
</feature>
<name>A0A3P3VVD9_9MICO</name>
<reference evidence="3 4" key="1">
    <citation type="submission" date="2018-11" db="EMBL/GenBank/DDBJ databases">
        <title>YIM 102482-1 draft genome.</title>
        <authorList>
            <person name="Li G."/>
            <person name="Jiang Y."/>
        </authorList>
    </citation>
    <scope>NUCLEOTIDE SEQUENCE [LARGE SCALE GENOMIC DNA]</scope>
    <source>
        <strain evidence="3 4">YIM 102482-1</strain>
    </source>
</reference>
<keyword evidence="1" id="KW-0175">Coiled coil</keyword>
<proteinExistence type="predicted"/>
<dbReference type="RefSeq" id="WP_124974078.1">
    <property type="nucleotide sequence ID" value="NZ_RQVS01000025.1"/>
</dbReference>
<gene>
    <name evidence="3" type="ORF">EG850_12765</name>
</gene>
<evidence type="ECO:0000313" key="4">
    <source>
        <dbReference type="Proteomes" id="UP000274391"/>
    </source>
</evidence>
<dbReference type="OrthoDB" id="3989267at2"/>
<dbReference type="Proteomes" id="UP000274391">
    <property type="component" value="Unassembled WGS sequence"/>
</dbReference>
<dbReference type="AlphaFoldDB" id="A0A3P3VVD9"/>
<evidence type="ECO:0008006" key="5">
    <source>
        <dbReference type="Google" id="ProtNLM"/>
    </source>
</evidence>
<evidence type="ECO:0000313" key="3">
    <source>
        <dbReference type="EMBL" id="RRJ85586.1"/>
    </source>
</evidence>
<feature type="region of interest" description="Disordered" evidence="2">
    <location>
        <begin position="447"/>
        <end position="477"/>
    </location>
</feature>
<protein>
    <recommendedName>
        <fullName evidence="5">PE-PGRS family protein</fullName>
    </recommendedName>
</protein>
<feature type="region of interest" description="Disordered" evidence="2">
    <location>
        <begin position="70"/>
        <end position="119"/>
    </location>
</feature>